<keyword evidence="1" id="KW-0158">Chromosome</keyword>
<keyword evidence="1" id="KW-0479">Metal-binding</keyword>
<proteinExistence type="inferred from homology"/>
<comment type="function">
    <text evidence="1">Telomerase is a ribonucleoprotein enzyme essential for the replication of chromosome termini in most eukaryotes. It elongates telomeres. It is a reverse transcriptase that adds simple sequence repeats to chromosome ends by copying a template sequence within the RNA component of the enzyme.</text>
</comment>
<dbReference type="Proteomes" id="UP000232722">
    <property type="component" value="Unassembled WGS sequence"/>
</dbReference>
<evidence type="ECO:0000259" key="2">
    <source>
        <dbReference type="Pfam" id="PF11474"/>
    </source>
</evidence>
<feature type="domain" description="Telomerase reverse transcriptase TEN" evidence="2">
    <location>
        <begin position="40"/>
        <end position="188"/>
    </location>
</feature>
<organism evidence="3 4">
    <name type="scientific">Rhizophagus irregularis</name>
    <dbReference type="NCBI Taxonomy" id="588596"/>
    <lineage>
        <taxon>Eukaryota</taxon>
        <taxon>Fungi</taxon>
        <taxon>Fungi incertae sedis</taxon>
        <taxon>Mucoromycota</taxon>
        <taxon>Glomeromycotina</taxon>
        <taxon>Glomeromycetes</taxon>
        <taxon>Glomerales</taxon>
        <taxon>Glomeraceae</taxon>
        <taxon>Rhizophagus</taxon>
    </lineage>
</organism>
<dbReference type="VEuPathDB" id="FungiDB:FUN_022924"/>
<dbReference type="GO" id="GO:0070034">
    <property type="term" value="F:telomerase RNA binding"/>
    <property type="evidence" value="ECO:0007669"/>
    <property type="project" value="TreeGrafter"/>
</dbReference>
<protein>
    <recommendedName>
        <fullName evidence="1">Telomerase reverse transcriptase</fullName>
        <ecNumber evidence="1">2.7.7.49</ecNumber>
    </recommendedName>
    <alternativeName>
        <fullName evidence="1">Telomerase catalytic subunit</fullName>
    </alternativeName>
</protein>
<dbReference type="PANTHER" id="PTHR12066">
    <property type="entry name" value="TELOMERASE REVERSE TRANSCRIPTASE"/>
    <property type="match status" value="1"/>
</dbReference>
<evidence type="ECO:0000256" key="1">
    <source>
        <dbReference type="RuleBase" id="RU365061"/>
    </source>
</evidence>
<dbReference type="GO" id="GO:0003720">
    <property type="term" value="F:telomerase activity"/>
    <property type="evidence" value="ECO:0007669"/>
    <property type="project" value="InterPro"/>
</dbReference>
<keyword evidence="1" id="KW-0539">Nucleus</keyword>
<gene>
    <name evidence="3" type="ORF">RhiirA5_428806</name>
</gene>
<dbReference type="EC" id="2.7.7.49" evidence="1"/>
<dbReference type="PANTHER" id="PTHR12066:SF0">
    <property type="entry name" value="TELOMERASE REVERSE TRANSCRIPTASE"/>
    <property type="match status" value="1"/>
</dbReference>
<dbReference type="GO" id="GO:0000781">
    <property type="term" value="C:chromosome, telomeric region"/>
    <property type="evidence" value="ECO:0007669"/>
    <property type="project" value="UniProtKB-SubCell"/>
</dbReference>
<dbReference type="InterPro" id="IPR003545">
    <property type="entry name" value="Telomerase_RT"/>
</dbReference>
<keyword evidence="1" id="KW-0808">Transferase</keyword>
<reference evidence="3 4" key="1">
    <citation type="submission" date="2016-04" db="EMBL/GenBank/DDBJ databases">
        <title>Genome analyses suggest a sexual origin of heterokaryosis in a supposedly ancient asexual fungus.</title>
        <authorList>
            <person name="Ropars J."/>
            <person name="Sedzielewska K."/>
            <person name="Noel J."/>
            <person name="Charron P."/>
            <person name="Farinelli L."/>
            <person name="Marton T."/>
            <person name="Kruger M."/>
            <person name="Pelin A."/>
            <person name="Brachmann A."/>
            <person name="Corradi N."/>
        </authorList>
    </citation>
    <scope>NUCLEOTIDE SEQUENCE [LARGE SCALE GENOMIC DNA]</scope>
    <source>
        <strain evidence="3 4">A5</strain>
    </source>
</reference>
<keyword evidence="1" id="KW-0695">RNA-directed DNA polymerase</keyword>
<comment type="subcellular location">
    <subcellularLocation>
        <location evidence="1">Nucleus</location>
    </subcellularLocation>
    <subcellularLocation>
        <location evidence="1">Chromosome</location>
        <location evidence="1">Telomere</location>
    </subcellularLocation>
</comment>
<comment type="similarity">
    <text evidence="1">Belongs to the reverse transcriptase family. Telomerase subfamily.</text>
</comment>
<evidence type="ECO:0000313" key="3">
    <source>
        <dbReference type="EMBL" id="PKC00025.1"/>
    </source>
</evidence>
<reference evidence="3 4" key="2">
    <citation type="submission" date="2017-09" db="EMBL/GenBank/DDBJ databases">
        <title>Extensive intraspecific genome diversity in a model arbuscular mycorrhizal fungus.</title>
        <authorList>
            <person name="Chen E.C."/>
            <person name="Morin E."/>
            <person name="Beaudet D."/>
            <person name="Noel J."/>
            <person name="Ndikumana S."/>
            <person name="Charron P."/>
            <person name="St-Onge C."/>
            <person name="Giorgi J."/>
            <person name="Grigoriev I.V."/>
            <person name="Roux C."/>
            <person name="Martin F.M."/>
            <person name="Corradi N."/>
        </authorList>
    </citation>
    <scope>NUCLEOTIDE SEQUENCE [LARGE SCALE GENOMIC DNA]</scope>
    <source>
        <strain evidence="3 4">A5</strain>
    </source>
</reference>
<keyword evidence="1" id="KW-0548">Nucleotidyltransferase</keyword>
<keyword evidence="1" id="KW-0779">Telomere</keyword>
<dbReference type="VEuPathDB" id="FungiDB:RhiirA1_483663"/>
<dbReference type="GO" id="GO:0042162">
    <property type="term" value="F:telomeric DNA binding"/>
    <property type="evidence" value="ECO:0007669"/>
    <property type="project" value="TreeGrafter"/>
</dbReference>
<comment type="catalytic activity">
    <reaction evidence="1">
        <text>DNA(n) + a 2'-deoxyribonucleoside 5'-triphosphate = DNA(n+1) + diphosphate</text>
        <dbReference type="Rhea" id="RHEA:22508"/>
        <dbReference type="Rhea" id="RHEA-COMP:17339"/>
        <dbReference type="Rhea" id="RHEA-COMP:17340"/>
        <dbReference type="ChEBI" id="CHEBI:33019"/>
        <dbReference type="ChEBI" id="CHEBI:61560"/>
        <dbReference type="ChEBI" id="CHEBI:173112"/>
        <dbReference type="EC" id="2.7.7.49"/>
    </reaction>
</comment>
<dbReference type="AlphaFoldDB" id="A0A2N0NZL7"/>
<name>A0A2N0NZL7_9GLOM</name>
<dbReference type="EMBL" id="LLXJ01001996">
    <property type="protein sequence ID" value="PKC00025.1"/>
    <property type="molecule type" value="Genomic_DNA"/>
</dbReference>
<accession>A0A2N0NZL7</accession>
<comment type="caution">
    <text evidence="3">The sequence shown here is derived from an EMBL/GenBank/DDBJ whole genome shotgun (WGS) entry which is preliminary data.</text>
</comment>
<dbReference type="InterPro" id="IPR049915">
    <property type="entry name" value="TERT_TEN"/>
</dbReference>
<keyword evidence="1" id="KW-0460">Magnesium</keyword>
<dbReference type="GO" id="GO:0007004">
    <property type="term" value="P:telomere maintenance via telomerase"/>
    <property type="evidence" value="ECO:0007669"/>
    <property type="project" value="TreeGrafter"/>
</dbReference>
<dbReference type="GO" id="GO:0000333">
    <property type="term" value="C:telomerase catalytic core complex"/>
    <property type="evidence" value="ECO:0007669"/>
    <property type="project" value="TreeGrafter"/>
</dbReference>
<dbReference type="GO" id="GO:0046872">
    <property type="term" value="F:metal ion binding"/>
    <property type="evidence" value="ECO:0007669"/>
    <property type="project" value="UniProtKB-KW"/>
</dbReference>
<sequence length="331" mass="38631">MNNTIANATLKTNYSNLTLLYDLLQSSARDIDLIKKDDEEEYKHLLRTTIVSSNTCKDFPLITKEKQEIVGNIRKEQIGLDTTIDMSIHFLVNRHEPIINVGRFGFTKSNKSIIENPKGYRICALNTTTDLMKKSYAWLKLYTRIGQEALCFLLTNYSIFLELKNGCYIQIMGPSISRKRPIEDLDKSFKAAILNDRKIIKVSNTNSISNLFFSRSIMFFGPLIYNKNGELWHGLPKDHILNVVKFSYHNVNMSNTVISYIFPKQFNLKNVFTCREVSHALYYTYMDRRKEIDNLHCKFPDYLKHLLPYIDHIIKARVHRITNFDNHVVAR</sequence>
<dbReference type="Pfam" id="PF11474">
    <property type="entry name" value="TEN_TERT"/>
    <property type="match status" value="1"/>
</dbReference>
<dbReference type="VEuPathDB" id="FungiDB:RhiirFUN_007767"/>
<evidence type="ECO:0000313" key="4">
    <source>
        <dbReference type="Proteomes" id="UP000232722"/>
    </source>
</evidence>